<name>W6JX39_9MICO</name>
<accession>W6JX39</accession>
<dbReference type="InterPro" id="IPR002372">
    <property type="entry name" value="PQQ_rpt_dom"/>
</dbReference>
<dbReference type="InterPro" id="IPR015943">
    <property type="entry name" value="WD40/YVTN_repeat-like_dom_sf"/>
</dbReference>
<sequence>MTSAAPTSTNRPTAQVVWGVAEPAPLTGVTLTPDGSSVIYFAEAGTKRSLRALEARTGKVIWEADLSDRGSAVNQTITPPVVVGDSVAAVIADGEGGRIRVFDVRTGARVGRDSPVAVEIDQLGPCPDGRAWCFIGDTRMHHPLPTLRYAPGDRSFSPAKAGLVVVNPVADPFEYIVDGEVQWTLDPQSIMKTCPRYVCMRGWATIGEVTAMGFRESGKGGHLVSTTVAAFTTRTGRKRWVSPGDQLAQVATQSGHFSHEGDVYVFTPEPARVNGTYDDFDVRLLYGGRLRALDPETGKERWSVALGRSRFQPRLTRLSNGDLIFDEGNQTRLLDAASGDVIADRDLSYWRSSTDGPPGRRARLDITEPMIDGGPSDTVREPIPDEIGVQAGDLRIVAQPNGVYAYR</sequence>
<protein>
    <recommendedName>
        <fullName evidence="1">Pyrrolo-quinoline quinone repeat domain-containing protein</fullName>
    </recommendedName>
</protein>
<evidence type="ECO:0000313" key="3">
    <source>
        <dbReference type="Proteomes" id="UP000035763"/>
    </source>
</evidence>
<dbReference type="EMBL" id="CAJA01000235">
    <property type="protein sequence ID" value="CCH73672.1"/>
    <property type="molecule type" value="Genomic_DNA"/>
</dbReference>
<keyword evidence="3" id="KW-1185">Reference proteome</keyword>
<feature type="domain" description="Pyrrolo-quinoline quinone repeat" evidence="1">
    <location>
        <begin position="10"/>
        <end position="109"/>
    </location>
</feature>
<comment type="caution">
    <text evidence="2">The sequence shown here is derived from an EMBL/GenBank/DDBJ whole genome shotgun (WGS) entry which is preliminary data.</text>
</comment>
<dbReference type="InterPro" id="IPR018391">
    <property type="entry name" value="PQQ_b-propeller_rpt"/>
</dbReference>
<dbReference type="PANTHER" id="PTHR34512:SF30">
    <property type="entry name" value="OUTER MEMBRANE PROTEIN ASSEMBLY FACTOR BAMB"/>
    <property type="match status" value="1"/>
</dbReference>
<dbReference type="Gene3D" id="2.130.10.10">
    <property type="entry name" value="YVTN repeat-like/Quinoprotein amine dehydrogenase"/>
    <property type="match status" value="2"/>
</dbReference>
<dbReference type="Proteomes" id="UP000035763">
    <property type="component" value="Unassembled WGS sequence"/>
</dbReference>
<dbReference type="SUPFAM" id="SSF50998">
    <property type="entry name" value="Quinoprotein alcohol dehydrogenase-like"/>
    <property type="match status" value="1"/>
</dbReference>
<dbReference type="InterPro" id="IPR011047">
    <property type="entry name" value="Quinoprotein_ADH-like_sf"/>
</dbReference>
<evidence type="ECO:0000313" key="2">
    <source>
        <dbReference type="EMBL" id="CCH73672.1"/>
    </source>
</evidence>
<feature type="domain" description="Pyrrolo-quinoline quinone repeat" evidence="1">
    <location>
        <begin position="227"/>
        <end position="326"/>
    </location>
</feature>
<reference evidence="2 3" key="1">
    <citation type="journal article" date="2013" name="ISME J.">
        <title>A metabolic model for members of the genus Tetrasphaera involved in enhanced biological phosphorus removal.</title>
        <authorList>
            <person name="Kristiansen R."/>
            <person name="Nguyen H.T.T."/>
            <person name="Saunders A.M."/>
            <person name="Nielsen J.L."/>
            <person name="Wimmer R."/>
            <person name="Le V.Q."/>
            <person name="McIlroy S.J."/>
            <person name="Petrovski S."/>
            <person name="Seviour R.J."/>
            <person name="Calteau A."/>
            <person name="Nielsen K.L."/>
            <person name="Nielsen P.H."/>
        </authorList>
    </citation>
    <scope>NUCLEOTIDE SEQUENCE [LARGE SCALE GENOMIC DNA]</scope>
    <source>
        <strain evidence="2 3">Ben110</strain>
    </source>
</reference>
<dbReference type="AlphaFoldDB" id="W6JX39"/>
<gene>
    <name evidence="2" type="ORF">BN11_310026</name>
</gene>
<dbReference type="SMART" id="SM00564">
    <property type="entry name" value="PQQ"/>
    <property type="match status" value="3"/>
</dbReference>
<dbReference type="Pfam" id="PF13360">
    <property type="entry name" value="PQQ_2"/>
    <property type="match status" value="2"/>
</dbReference>
<evidence type="ECO:0000259" key="1">
    <source>
        <dbReference type="Pfam" id="PF13360"/>
    </source>
</evidence>
<organism evidence="2 3">
    <name type="scientific">Nostocoides australiense Ben110</name>
    <dbReference type="NCBI Taxonomy" id="1193182"/>
    <lineage>
        <taxon>Bacteria</taxon>
        <taxon>Bacillati</taxon>
        <taxon>Actinomycetota</taxon>
        <taxon>Actinomycetes</taxon>
        <taxon>Micrococcales</taxon>
        <taxon>Intrasporangiaceae</taxon>
        <taxon>Nostocoides</taxon>
    </lineage>
</organism>
<proteinExistence type="predicted"/>
<dbReference type="PANTHER" id="PTHR34512">
    <property type="entry name" value="CELL SURFACE PROTEIN"/>
    <property type="match status" value="1"/>
</dbReference>